<dbReference type="InterPro" id="IPR021889">
    <property type="entry name" value="DUF3500"/>
</dbReference>
<evidence type="ECO:0000313" key="2">
    <source>
        <dbReference type="Proteomes" id="UP001332243"/>
    </source>
</evidence>
<sequence>MSLPDTPVAARMRTAAAALLDALPGPARESATRPFTDEAGRRWIEYRPRPRPGVCLADLDRTARKAAHRLLATALSPHAYAQAATIMALEEVLDRQEDWRRGRHSDDYRVVVFGDPTRDDTWSWRFEGHHLSVSMTVSGDRVSPAPVFLGANPARVSYAGRPVSRPLAPEEDLAFALLDALGPEGRADAVVADEAPHDIRSATRPRLAGRIEPVGLRAGTLGPTSRALLDQLVALYLDRLPPELAAAEAARIGRADLHFAWEGPPGPGGRHYYRIQGEDLLIEYDNTSDDGNHTHTVLRRPYSDFGDDVLAAHRADAHS</sequence>
<gene>
    <name evidence="1" type="ORF">V1633_15255</name>
</gene>
<organism evidence="1 2">
    <name type="scientific">Plantactinospora sonchi</name>
    <dbReference type="NCBI Taxonomy" id="1544735"/>
    <lineage>
        <taxon>Bacteria</taxon>
        <taxon>Bacillati</taxon>
        <taxon>Actinomycetota</taxon>
        <taxon>Actinomycetes</taxon>
        <taxon>Micromonosporales</taxon>
        <taxon>Micromonosporaceae</taxon>
        <taxon>Plantactinospora</taxon>
    </lineage>
</organism>
<comment type="caution">
    <text evidence="1">The sequence shown here is derived from an EMBL/GenBank/DDBJ whole genome shotgun (WGS) entry which is preliminary data.</text>
</comment>
<dbReference type="PANTHER" id="PTHR37489:SF1">
    <property type="entry name" value="DUF3500 DOMAIN-CONTAINING PROTEIN"/>
    <property type="match status" value="1"/>
</dbReference>
<dbReference type="Pfam" id="PF12006">
    <property type="entry name" value="DUF3500"/>
    <property type="match status" value="1"/>
</dbReference>
<reference evidence="1 2" key="1">
    <citation type="submission" date="2024-01" db="EMBL/GenBank/DDBJ databases">
        <title>Genome insights into Plantactinospora sonchi sp. nov.</title>
        <authorList>
            <person name="Wang L."/>
        </authorList>
    </citation>
    <scope>NUCLEOTIDE SEQUENCE [LARGE SCALE GENOMIC DNA]</scope>
    <source>
        <strain evidence="1 2">NEAU-QY2</strain>
    </source>
</reference>
<dbReference type="EMBL" id="JAZGQK010000012">
    <property type="protein sequence ID" value="MEE6259845.1"/>
    <property type="molecule type" value="Genomic_DNA"/>
</dbReference>
<accession>A0ABU7RTK8</accession>
<protein>
    <submittedName>
        <fullName evidence="1">DUF3500 domain-containing protein</fullName>
    </submittedName>
</protein>
<proteinExistence type="predicted"/>
<evidence type="ECO:0000313" key="1">
    <source>
        <dbReference type="EMBL" id="MEE6259845.1"/>
    </source>
</evidence>
<keyword evidence="2" id="KW-1185">Reference proteome</keyword>
<dbReference type="RefSeq" id="WP_331214963.1">
    <property type="nucleotide sequence ID" value="NZ_JAZGQK010000012.1"/>
</dbReference>
<name>A0ABU7RTK8_9ACTN</name>
<dbReference type="Proteomes" id="UP001332243">
    <property type="component" value="Unassembled WGS sequence"/>
</dbReference>
<dbReference type="PANTHER" id="PTHR37489">
    <property type="entry name" value="DUF3500 DOMAIN-CONTAINING PROTEIN"/>
    <property type="match status" value="1"/>
</dbReference>